<protein>
    <submittedName>
        <fullName evidence="6">3',5'-cyclic-AMP phosphodiesterase</fullName>
        <ecNumber evidence="6">3.1.4.53</ecNumber>
    </submittedName>
</protein>
<gene>
    <name evidence="6" type="primary">cpdA</name>
    <name evidence="6" type="ORF">WG219_18280</name>
</gene>
<evidence type="ECO:0000256" key="2">
    <source>
        <dbReference type="ARBA" id="ARBA00022801"/>
    </source>
</evidence>
<sequence length="273" mass="29968">MLDVSTQTSAVDNSVLVVQLSDSHLFADATGRLMGMDTQSSLQQVVAQVLQEQSQVDLVLGTGDLSQDGSVESYQWFRQLTAAISAPARWLPGNHDELAPMQAACEGTDLLRPVVDVGNWRVTLLDSSVPGAVPGYLGDTQLAVLERALSEAPDRYHLVCLHHHPVAIGSEWMEPIGLRNPEALFRVLDRFSQVRALLWGHVHQVFDQHRRSVRLLASPSTCVQFAPGSDDFQVDSTAPGYRWLRLFDDGRLETGVSRLSGFAFEIDESAGGY</sequence>
<dbReference type="InterPro" id="IPR050884">
    <property type="entry name" value="CNP_phosphodiesterase-III"/>
</dbReference>
<dbReference type="PANTHER" id="PTHR42988">
    <property type="entry name" value="PHOSPHOHYDROLASE"/>
    <property type="match status" value="1"/>
</dbReference>
<reference evidence="6 7" key="1">
    <citation type="submission" date="2024-03" db="EMBL/GenBank/DDBJ databases">
        <title>Complete genome of BD2.</title>
        <authorList>
            <person name="Cao G."/>
        </authorList>
    </citation>
    <scope>NUCLEOTIDE SEQUENCE [LARGE SCALE GENOMIC DNA]</scope>
    <source>
        <strain evidence="6 7">BD2</strain>
    </source>
</reference>
<dbReference type="InterPro" id="IPR004843">
    <property type="entry name" value="Calcineurin-like_PHP"/>
</dbReference>
<dbReference type="Proteomes" id="UP001476583">
    <property type="component" value="Chromosome"/>
</dbReference>
<evidence type="ECO:0000256" key="1">
    <source>
        <dbReference type="ARBA" id="ARBA00022723"/>
    </source>
</evidence>
<dbReference type="Pfam" id="PF00149">
    <property type="entry name" value="Metallophos"/>
    <property type="match status" value="1"/>
</dbReference>
<dbReference type="CDD" id="cd07402">
    <property type="entry name" value="MPP_GpdQ"/>
    <property type="match status" value="1"/>
</dbReference>
<keyword evidence="3" id="KW-0408">Iron</keyword>
<keyword evidence="1" id="KW-0479">Metal-binding</keyword>
<dbReference type="PANTHER" id="PTHR42988:SF2">
    <property type="entry name" value="CYCLIC NUCLEOTIDE PHOSPHODIESTERASE CBUA0032-RELATED"/>
    <property type="match status" value="1"/>
</dbReference>
<evidence type="ECO:0000256" key="4">
    <source>
        <dbReference type="ARBA" id="ARBA00025742"/>
    </source>
</evidence>
<dbReference type="NCBIfam" id="NF008359">
    <property type="entry name" value="PRK11148.1"/>
    <property type="match status" value="1"/>
</dbReference>
<proteinExistence type="inferred from homology"/>
<feature type="domain" description="Calcineurin-like phosphoesterase" evidence="5">
    <location>
        <begin position="17"/>
        <end position="204"/>
    </location>
</feature>
<dbReference type="EC" id="3.1.4.53" evidence="6"/>
<evidence type="ECO:0000259" key="5">
    <source>
        <dbReference type="Pfam" id="PF00149"/>
    </source>
</evidence>
<keyword evidence="7" id="KW-1185">Reference proteome</keyword>
<evidence type="ECO:0000313" key="6">
    <source>
        <dbReference type="EMBL" id="WXL25228.1"/>
    </source>
</evidence>
<dbReference type="EMBL" id="CP148074">
    <property type="protein sequence ID" value="WXL25228.1"/>
    <property type="molecule type" value="Genomic_DNA"/>
</dbReference>
<organism evidence="6 7">
    <name type="scientific">Ectopseudomonas mendocina</name>
    <name type="common">Pseudomonas mendocina</name>
    <dbReference type="NCBI Taxonomy" id="300"/>
    <lineage>
        <taxon>Bacteria</taxon>
        <taxon>Pseudomonadati</taxon>
        <taxon>Pseudomonadota</taxon>
        <taxon>Gammaproteobacteria</taxon>
        <taxon>Pseudomonadales</taxon>
        <taxon>Pseudomonadaceae</taxon>
        <taxon>Ectopseudomonas</taxon>
    </lineage>
</organism>
<dbReference type="InterPro" id="IPR026575">
    <property type="entry name" value="GpdQ/CpdA-like"/>
</dbReference>
<dbReference type="GO" id="GO:0004115">
    <property type="term" value="F:3',5'-cyclic-AMP phosphodiesterase activity"/>
    <property type="evidence" value="ECO:0007669"/>
    <property type="project" value="UniProtKB-EC"/>
</dbReference>
<evidence type="ECO:0000313" key="7">
    <source>
        <dbReference type="Proteomes" id="UP001476583"/>
    </source>
</evidence>
<name>A0ABZ2RDW7_ECTME</name>
<comment type="similarity">
    <text evidence="4">Belongs to the cyclic nucleotide phosphodiesterase class-III family.</text>
</comment>
<keyword evidence="2 6" id="KW-0378">Hydrolase</keyword>
<dbReference type="InterPro" id="IPR029052">
    <property type="entry name" value="Metallo-depent_PP-like"/>
</dbReference>
<evidence type="ECO:0000256" key="3">
    <source>
        <dbReference type="ARBA" id="ARBA00023004"/>
    </source>
</evidence>
<accession>A0ABZ2RDW7</accession>
<dbReference type="Gene3D" id="3.60.21.10">
    <property type="match status" value="1"/>
</dbReference>
<dbReference type="SUPFAM" id="SSF56300">
    <property type="entry name" value="Metallo-dependent phosphatases"/>
    <property type="match status" value="1"/>
</dbReference>